<evidence type="ECO:0000313" key="2">
    <source>
        <dbReference type="EMBL" id="MEA9355250.1"/>
    </source>
</evidence>
<proteinExistence type="predicted"/>
<dbReference type="Proteomes" id="UP001302274">
    <property type="component" value="Unassembled WGS sequence"/>
</dbReference>
<dbReference type="RefSeq" id="WP_323574737.1">
    <property type="nucleotide sequence ID" value="NZ_JAYGJQ010000001.1"/>
</dbReference>
<evidence type="ECO:0000256" key="1">
    <source>
        <dbReference type="SAM" id="SignalP"/>
    </source>
</evidence>
<dbReference type="EMBL" id="JAYGJQ010000001">
    <property type="protein sequence ID" value="MEA9355250.1"/>
    <property type="molecule type" value="Genomic_DNA"/>
</dbReference>
<gene>
    <name evidence="2" type="ORF">SHI21_03520</name>
</gene>
<sequence>MKSLFTILALGLLTTTLAHAGLPVNESLTDSVTEKFYTQANDKNTGLNQVIKQVLGRNLSRSDFQVIALTTQTMRNPWTYAYSNPEKTTCTAGDNSSEFLILLRAKVKNPAAATFITYSFKVAAEQASVAVHKDGLAIDNCADVSENDGTYVIAPAANLIGQFVYVEIAEPKADPTQESH</sequence>
<evidence type="ECO:0000313" key="3">
    <source>
        <dbReference type="Proteomes" id="UP001302274"/>
    </source>
</evidence>
<reference evidence="2 3" key="1">
    <citation type="submission" date="2023-11" db="EMBL/GenBank/DDBJ databases">
        <title>A Novel Polar Bacteriovorax (B. antarcticus) Isolated from the Biocrust in Antarctica.</title>
        <authorList>
            <person name="Mun W."/>
            <person name="Choi S.Y."/>
            <person name="Mitchell R.J."/>
        </authorList>
    </citation>
    <scope>NUCLEOTIDE SEQUENCE [LARGE SCALE GENOMIC DNA]</scope>
    <source>
        <strain evidence="2 3">PP10</strain>
    </source>
</reference>
<keyword evidence="1" id="KW-0732">Signal</keyword>
<organism evidence="2 3">
    <name type="scientific">Bacteriovorax antarcticus</name>
    <dbReference type="NCBI Taxonomy" id="3088717"/>
    <lineage>
        <taxon>Bacteria</taxon>
        <taxon>Pseudomonadati</taxon>
        <taxon>Bdellovibrionota</taxon>
        <taxon>Bacteriovoracia</taxon>
        <taxon>Bacteriovoracales</taxon>
        <taxon>Bacteriovoracaceae</taxon>
        <taxon>Bacteriovorax</taxon>
    </lineage>
</organism>
<accession>A0ABU5VTA4</accession>
<feature type="signal peptide" evidence="1">
    <location>
        <begin position="1"/>
        <end position="20"/>
    </location>
</feature>
<feature type="chain" id="PRO_5045686809" evidence="1">
    <location>
        <begin position="21"/>
        <end position="180"/>
    </location>
</feature>
<protein>
    <submittedName>
        <fullName evidence="2">Uncharacterized protein</fullName>
    </submittedName>
</protein>
<keyword evidence="3" id="KW-1185">Reference proteome</keyword>
<name>A0ABU5VTA4_9BACT</name>
<comment type="caution">
    <text evidence="2">The sequence shown here is derived from an EMBL/GenBank/DDBJ whole genome shotgun (WGS) entry which is preliminary data.</text>
</comment>